<feature type="transmembrane region" description="Helical" evidence="1">
    <location>
        <begin position="115"/>
        <end position="137"/>
    </location>
</feature>
<evidence type="ECO:0000256" key="1">
    <source>
        <dbReference type="SAM" id="Phobius"/>
    </source>
</evidence>
<dbReference type="KEGG" id="cpis:HS961_20150"/>
<dbReference type="Proteomes" id="UP000515240">
    <property type="component" value="Chromosome"/>
</dbReference>
<feature type="transmembrane region" description="Helical" evidence="1">
    <location>
        <begin position="7"/>
        <end position="26"/>
    </location>
</feature>
<dbReference type="AlphaFoldDB" id="A0A7G5ELT9"/>
<keyword evidence="1" id="KW-0812">Transmembrane</keyword>
<evidence type="ECO:0000259" key="2">
    <source>
        <dbReference type="Pfam" id="PF07331"/>
    </source>
</evidence>
<dbReference type="RefSeq" id="WP_182325066.1">
    <property type="nucleotide sequence ID" value="NZ_CP058554.1"/>
</dbReference>
<keyword evidence="1" id="KW-1133">Transmembrane helix</keyword>
<name>A0A7G5ELT9_9BURK</name>
<gene>
    <name evidence="3" type="ORF">HS961_20150</name>
</gene>
<dbReference type="InterPro" id="IPR009936">
    <property type="entry name" value="DUF1468"/>
</dbReference>
<keyword evidence="4" id="KW-1185">Reference proteome</keyword>
<accession>A0A7G5ELT9</accession>
<evidence type="ECO:0000313" key="4">
    <source>
        <dbReference type="Proteomes" id="UP000515240"/>
    </source>
</evidence>
<proteinExistence type="predicted"/>
<keyword evidence="1" id="KW-0472">Membrane</keyword>
<protein>
    <submittedName>
        <fullName evidence="3">Tripartite tricarboxylate transporter TctB family protein</fullName>
    </submittedName>
</protein>
<dbReference type="EMBL" id="CP058554">
    <property type="protein sequence ID" value="QMV74964.1"/>
    <property type="molecule type" value="Genomic_DNA"/>
</dbReference>
<feature type="transmembrane region" description="Helical" evidence="1">
    <location>
        <begin position="46"/>
        <end position="64"/>
    </location>
</feature>
<evidence type="ECO:0000313" key="3">
    <source>
        <dbReference type="EMBL" id="QMV74964.1"/>
    </source>
</evidence>
<feature type="domain" description="DUF1468" evidence="2">
    <location>
        <begin position="10"/>
        <end position="142"/>
    </location>
</feature>
<organism evidence="3 4">
    <name type="scientific">Comamonas piscis</name>
    <dbReference type="NCBI Taxonomy" id="1562974"/>
    <lineage>
        <taxon>Bacteria</taxon>
        <taxon>Pseudomonadati</taxon>
        <taxon>Pseudomonadota</taxon>
        <taxon>Betaproteobacteria</taxon>
        <taxon>Burkholderiales</taxon>
        <taxon>Comamonadaceae</taxon>
        <taxon>Comamonas</taxon>
    </lineage>
</organism>
<feature type="transmembrane region" description="Helical" evidence="1">
    <location>
        <begin position="76"/>
        <end position="109"/>
    </location>
</feature>
<sequence>MKMTRDIHDIVGGLLMSAAGLFFALYGREYNFGSADRMGPGYFPVVLGWLLFGLGLLLAIPAWWRQGSPIVLQWGNLFWSVASLLAFALLLYPLGVALAALAASLVALIATKMALRTRILVSLAVAALTTVIFPIGLRMTLPIWP</sequence>
<dbReference type="Pfam" id="PF07331">
    <property type="entry name" value="TctB"/>
    <property type="match status" value="1"/>
</dbReference>
<reference evidence="3 4" key="1">
    <citation type="journal article" date="2020" name="G3 (Bethesda)">
        <title>CeMbio - The Caenorhabditis elegans Microbiome Resource.</title>
        <authorList>
            <person name="Dirksen P."/>
            <person name="Assie A."/>
            <person name="Zimmermann J."/>
            <person name="Zhang F."/>
            <person name="Tietje A.M."/>
            <person name="Marsh S.A."/>
            <person name="Felix M.A."/>
            <person name="Shapira M."/>
            <person name="Kaleta C."/>
            <person name="Schulenburg H."/>
            <person name="Samuel B."/>
        </authorList>
    </citation>
    <scope>NUCLEOTIDE SEQUENCE [LARGE SCALE GENOMIC DNA]</scope>
    <source>
        <strain evidence="3 4">BIGb0172</strain>
    </source>
</reference>